<dbReference type="PANTHER" id="PTHR19338:SF73">
    <property type="entry name" value="DISEASE RESISTANCE PROTEIN RGA2-LIKE"/>
    <property type="match status" value="1"/>
</dbReference>
<dbReference type="Proteomes" id="UP001151287">
    <property type="component" value="Unassembled WGS sequence"/>
</dbReference>
<evidence type="ECO:0000313" key="9">
    <source>
        <dbReference type="Proteomes" id="UP001151287"/>
    </source>
</evidence>
<evidence type="ECO:0000256" key="1">
    <source>
        <dbReference type="ARBA" id="ARBA00008894"/>
    </source>
</evidence>
<keyword evidence="2" id="KW-0433">Leucine-rich repeat</keyword>
<dbReference type="Gene3D" id="3.40.50.300">
    <property type="entry name" value="P-loop containing nucleotide triphosphate hydrolases"/>
    <property type="match status" value="1"/>
</dbReference>
<evidence type="ECO:0000256" key="2">
    <source>
        <dbReference type="ARBA" id="ARBA00022614"/>
    </source>
</evidence>
<keyword evidence="3" id="KW-0677">Repeat</keyword>
<dbReference type="Pfam" id="PF18052">
    <property type="entry name" value="Rx_N"/>
    <property type="match status" value="1"/>
</dbReference>
<dbReference type="InterPro" id="IPR002182">
    <property type="entry name" value="NB-ARC"/>
</dbReference>
<dbReference type="PRINTS" id="PR00364">
    <property type="entry name" value="DISEASERSIST"/>
</dbReference>
<keyword evidence="4" id="KW-0547">Nucleotide-binding</keyword>
<proteinExistence type="inferred from homology"/>
<dbReference type="EMBL" id="JAMQYH010000003">
    <property type="protein sequence ID" value="KAJ1692956.1"/>
    <property type="molecule type" value="Genomic_DNA"/>
</dbReference>
<comment type="caution">
    <text evidence="8">The sequence shown here is derived from an EMBL/GenBank/DDBJ whole genome shotgun (WGS) entry which is preliminary data.</text>
</comment>
<feature type="domain" description="NB-ARC" evidence="6">
    <location>
        <begin position="176"/>
        <end position="333"/>
    </location>
</feature>
<name>A0A9Q0CFG1_9POAL</name>
<dbReference type="InterPro" id="IPR027417">
    <property type="entry name" value="P-loop_NTPase"/>
</dbReference>
<dbReference type="GO" id="GO:0006952">
    <property type="term" value="P:defense response"/>
    <property type="evidence" value="ECO:0007669"/>
    <property type="project" value="UniProtKB-KW"/>
</dbReference>
<evidence type="ECO:0000256" key="3">
    <source>
        <dbReference type="ARBA" id="ARBA00022737"/>
    </source>
</evidence>
<accession>A0A9Q0CFG1</accession>
<gene>
    <name evidence="8" type="ORF">LUZ63_009654</name>
</gene>
<evidence type="ECO:0000259" key="6">
    <source>
        <dbReference type="Pfam" id="PF00931"/>
    </source>
</evidence>
<keyword evidence="5" id="KW-0611">Plant defense</keyword>
<reference evidence="8" key="1">
    <citation type="journal article" date="2022" name="Cell">
        <title>Repeat-based holocentromeres influence genome architecture and karyotype evolution.</title>
        <authorList>
            <person name="Hofstatter P.G."/>
            <person name="Thangavel G."/>
            <person name="Lux T."/>
            <person name="Neumann P."/>
            <person name="Vondrak T."/>
            <person name="Novak P."/>
            <person name="Zhang M."/>
            <person name="Costa L."/>
            <person name="Castellani M."/>
            <person name="Scott A."/>
            <person name="Toegelov H."/>
            <person name="Fuchs J."/>
            <person name="Mata-Sucre Y."/>
            <person name="Dias Y."/>
            <person name="Vanzela A.L.L."/>
            <person name="Huettel B."/>
            <person name="Almeida C.C.S."/>
            <person name="Simkova H."/>
            <person name="Souza G."/>
            <person name="Pedrosa-Harand A."/>
            <person name="Macas J."/>
            <person name="Mayer K.F.X."/>
            <person name="Houben A."/>
            <person name="Marques A."/>
        </authorList>
    </citation>
    <scope>NUCLEOTIDE SEQUENCE</scope>
    <source>
        <strain evidence="8">RhyBre1mFocal</strain>
    </source>
</reference>
<dbReference type="Gene3D" id="1.20.5.4130">
    <property type="match status" value="1"/>
</dbReference>
<comment type="similarity">
    <text evidence="1">Belongs to the disease resistance NB-LRR family.</text>
</comment>
<dbReference type="PANTHER" id="PTHR19338">
    <property type="entry name" value="TRANSLOCASE OF INNER MITOCHONDRIAL MEMBRANE 13 HOMOLOG"/>
    <property type="match status" value="1"/>
</dbReference>
<dbReference type="InterPro" id="IPR041118">
    <property type="entry name" value="Rx_N"/>
</dbReference>
<sequence>MAEAAVNFVLGKLGEIIVKEGKLLGGVGEQVKWAQRELTNIRCYLSDADSRRRKGDARAENWLNHLRDVAYRIEDAIDIFFVEVEDNRQKDHQKGPSFKEKLKRMWHKPKELHKLAIELGDVKKVLDEIIKSRIDYGIEPLQEQDIDGRDTRMVPSRRATYQGVDETEVVGLDADRNKILELLSDEKIRRRAVITIVGAGGIGKTTLAHMVYKSAMKDFEYHIMLSVSQQLSLTDLLLKMLKKFDSIVPNNTDVGELIMELKDKLGRSKYLIILDDVWEVNLWNQLKNALPDNKNGSRVLMTSRFIDVAKSADPGMPPYELDFLNDKESRDLLLFF</sequence>
<dbReference type="InterPro" id="IPR038005">
    <property type="entry name" value="RX-like_CC"/>
</dbReference>
<evidence type="ECO:0000256" key="4">
    <source>
        <dbReference type="ARBA" id="ARBA00022741"/>
    </source>
</evidence>
<dbReference type="OrthoDB" id="682279at2759"/>
<dbReference type="GO" id="GO:0043531">
    <property type="term" value="F:ADP binding"/>
    <property type="evidence" value="ECO:0007669"/>
    <property type="project" value="InterPro"/>
</dbReference>
<evidence type="ECO:0000313" key="8">
    <source>
        <dbReference type="EMBL" id="KAJ1692956.1"/>
    </source>
</evidence>
<evidence type="ECO:0000259" key="7">
    <source>
        <dbReference type="Pfam" id="PF18052"/>
    </source>
</evidence>
<dbReference type="CDD" id="cd14798">
    <property type="entry name" value="RX-CC_like"/>
    <property type="match status" value="1"/>
</dbReference>
<dbReference type="SUPFAM" id="SSF52540">
    <property type="entry name" value="P-loop containing nucleoside triphosphate hydrolases"/>
    <property type="match status" value="1"/>
</dbReference>
<protein>
    <submittedName>
        <fullName evidence="8">Uncharacterized protein</fullName>
    </submittedName>
</protein>
<keyword evidence="9" id="KW-1185">Reference proteome</keyword>
<dbReference type="AlphaFoldDB" id="A0A9Q0CFG1"/>
<organism evidence="8 9">
    <name type="scientific">Rhynchospora breviuscula</name>
    <dbReference type="NCBI Taxonomy" id="2022672"/>
    <lineage>
        <taxon>Eukaryota</taxon>
        <taxon>Viridiplantae</taxon>
        <taxon>Streptophyta</taxon>
        <taxon>Embryophyta</taxon>
        <taxon>Tracheophyta</taxon>
        <taxon>Spermatophyta</taxon>
        <taxon>Magnoliopsida</taxon>
        <taxon>Liliopsida</taxon>
        <taxon>Poales</taxon>
        <taxon>Cyperaceae</taxon>
        <taxon>Cyperoideae</taxon>
        <taxon>Rhynchosporeae</taxon>
        <taxon>Rhynchospora</taxon>
    </lineage>
</organism>
<feature type="domain" description="Disease resistance N-terminal" evidence="7">
    <location>
        <begin position="5"/>
        <end position="93"/>
    </location>
</feature>
<dbReference type="FunFam" id="3.40.50.300:FF:001091">
    <property type="entry name" value="Probable disease resistance protein At1g61300"/>
    <property type="match status" value="1"/>
</dbReference>
<dbReference type="Pfam" id="PF00931">
    <property type="entry name" value="NB-ARC"/>
    <property type="match status" value="1"/>
</dbReference>
<evidence type="ECO:0000256" key="5">
    <source>
        <dbReference type="ARBA" id="ARBA00022821"/>
    </source>
</evidence>